<sequence>MLRCCRCRLRKCLAFTFVIFCASVCILFSVLQSFDDQDFYWDDGANGFQQQFQLFDHVDYGGELISKNGTDQHDSNNVNVSGMDIKVPILLWWTPFTGERGKVKTCGADHCFFTVDRHFRDHPKTKAFLFYGTDFRPRDLPLPRKKHHEWALLHEESPKNNYVLSHGECLTLFNHTATFKRESDFPITTQYLEKLSDLTSTKYLVPTQLKSTGGLAPLVYVHSDCDPPSDRDRYVKELMKYIPIDSYGQCLHNKDLPPELVDPLTMHSEGLYKILAQYKFNLAFENAICNDYITEKLWRPLVLGSVPVYRGSPSVRDWLPDNQSAVIADDFSSPKELATYLNRLVSNNIEYDKYLNFKKVGVANRRLIQTMEARKWGVNNDNLPNFIDEFECFVCARVHENLKRAALRLSLKTFQASEDHYNCPRPRAYNNLQSFWSPIELYLQMYDRDKKKAKALRKLVQAGREFSLKEFRELASE</sequence>
<evidence type="ECO:0000256" key="7">
    <source>
        <dbReference type="ARBA" id="ARBA00022989"/>
    </source>
</evidence>
<dbReference type="OrthoDB" id="9993460at2759"/>
<dbReference type="Gene3D" id="3.40.50.11660">
    <property type="entry name" value="Glycosyl transferase family 10, C-terminal domain"/>
    <property type="match status" value="1"/>
</dbReference>
<comment type="pathway">
    <text evidence="1">Protein modification; protein glycosylation.</text>
</comment>
<feature type="transmembrane region" description="Helical" evidence="12">
    <location>
        <begin position="12"/>
        <end position="31"/>
    </location>
</feature>
<dbReference type="Proteomes" id="UP000694845">
    <property type="component" value="Unplaced"/>
</dbReference>
<keyword evidence="4 11" id="KW-0808">Transferase</keyword>
<keyword evidence="6" id="KW-0735">Signal-anchor</keyword>
<evidence type="ECO:0000259" key="13">
    <source>
        <dbReference type="Pfam" id="PF00852"/>
    </source>
</evidence>
<evidence type="ECO:0000313" key="15">
    <source>
        <dbReference type="Proteomes" id="UP000694845"/>
    </source>
</evidence>
<dbReference type="PANTHER" id="PTHR11929">
    <property type="entry name" value="ALPHA- 1,3 -FUCOSYLTRANSFERASE"/>
    <property type="match status" value="1"/>
</dbReference>
<evidence type="ECO:0000256" key="11">
    <source>
        <dbReference type="PIRNR" id="PIRNR037332"/>
    </source>
</evidence>
<evidence type="ECO:0000256" key="2">
    <source>
        <dbReference type="ARBA" id="ARBA00008919"/>
    </source>
</evidence>
<dbReference type="OMA" id="IRQLDYD"/>
<dbReference type="GeneID" id="110973606"/>
<comment type="similarity">
    <text evidence="2 11 12">Belongs to the glycosyltransferase 10 family.</text>
</comment>
<evidence type="ECO:0000256" key="8">
    <source>
        <dbReference type="ARBA" id="ARBA00023136"/>
    </source>
</evidence>
<feature type="domain" description="Fucosyltransferase C-terminal" evidence="13">
    <location>
        <begin position="219"/>
        <end position="402"/>
    </location>
</feature>
<evidence type="ECO:0000256" key="1">
    <source>
        <dbReference type="ARBA" id="ARBA00004922"/>
    </source>
</evidence>
<evidence type="ECO:0000256" key="6">
    <source>
        <dbReference type="ARBA" id="ARBA00022968"/>
    </source>
</evidence>
<keyword evidence="9" id="KW-0325">Glycoprotein</keyword>
<keyword evidence="7 12" id="KW-1133">Transmembrane helix</keyword>
<dbReference type="CTD" id="497619"/>
<dbReference type="InterPro" id="IPR038577">
    <property type="entry name" value="GT10-like_C_sf"/>
</dbReference>
<keyword evidence="8 11" id="KW-0472">Membrane</keyword>
<name>A0A8B7XHF4_ACAPL</name>
<protein>
    <recommendedName>
        <fullName evidence="11">GDP-fucose protein O-fucosyltransferase</fullName>
        <ecNumber evidence="11">2.4.1.-</ecNumber>
    </recommendedName>
</protein>
<accession>A0A8B7XHF4</accession>
<organism evidence="15 16">
    <name type="scientific">Acanthaster planci</name>
    <name type="common">Crown-of-thorns starfish</name>
    <dbReference type="NCBI Taxonomy" id="133434"/>
    <lineage>
        <taxon>Eukaryota</taxon>
        <taxon>Metazoa</taxon>
        <taxon>Echinodermata</taxon>
        <taxon>Eleutherozoa</taxon>
        <taxon>Asterozoa</taxon>
        <taxon>Asteroidea</taxon>
        <taxon>Valvatacea</taxon>
        <taxon>Valvatida</taxon>
        <taxon>Acanthasteridae</taxon>
        <taxon>Acanthaster</taxon>
    </lineage>
</organism>
<dbReference type="InterPro" id="IPR031481">
    <property type="entry name" value="Glyco_tran_10_N"/>
</dbReference>
<dbReference type="InterPro" id="IPR055270">
    <property type="entry name" value="Glyco_tran_10_C"/>
</dbReference>
<keyword evidence="3 11" id="KW-0328">Glycosyltransferase</keyword>
<dbReference type="UniPathway" id="UPA00378"/>
<evidence type="ECO:0000256" key="10">
    <source>
        <dbReference type="ARBA" id="ARBA00060399"/>
    </source>
</evidence>
<dbReference type="SUPFAM" id="SSF53756">
    <property type="entry name" value="UDP-Glycosyltransferase/glycogen phosphorylase"/>
    <property type="match status" value="1"/>
</dbReference>
<dbReference type="PIRSF" id="PIRSF037332">
    <property type="entry name" value="Alpha1_3FUT_met"/>
    <property type="match status" value="1"/>
</dbReference>
<feature type="domain" description="Fucosyltransferase N-terminal" evidence="14">
    <location>
        <begin position="88"/>
        <end position="187"/>
    </location>
</feature>
<evidence type="ECO:0000256" key="9">
    <source>
        <dbReference type="ARBA" id="ARBA00023180"/>
    </source>
</evidence>
<dbReference type="FunFam" id="3.40.50.11660:FF:000002">
    <property type="entry name" value="Alpha-(1,3)-fucosyltransferase"/>
    <property type="match status" value="1"/>
</dbReference>
<keyword evidence="12" id="KW-0256">Endoplasmic reticulum</keyword>
<comment type="function">
    <text evidence="11">Protein O-fucosyltransferase that specifically catalyzes O-fucosylation of serine or threonine residues in EMI domains of target proteins. Attaches fucose through an O-glycosidic linkage. O-fucosylation of EMI domain-containing proteins may be required for facilitating protein folding and secretion.</text>
</comment>
<dbReference type="GO" id="GO:0046920">
    <property type="term" value="F:alpha-(1-&gt;3)-fucosyltransferase activity"/>
    <property type="evidence" value="ECO:0007669"/>
    <property type="project" value="UniProtKB-UniRule"/>
</dbReference>
<dbReference type="InterPro" id="IPR001503">
    <property type="entry name" value="Glyco_trans_10"/>
</dbReference>
<dbReference type="RefSeq" id="XP_022080224.1">
    <property type="nucleotide sequence ID" value="XM_022224532.1"/>
</dbReference>
<comment type="subcellular location">
    <subcellularLocation>
        <location evidence="10">Endomembrane system</location>
        <topology evidence="10">Single-pass type II membrane protein</topology>
    </subcellularLocation>
    <subcellularLocation>
        <location evidence="12">Endoplasmic reticulum membrane</location>
        <topology evidence="12">Single-pass type II membrane protein</topology>
    </subcellularLocation>
</comment>
<gene>
    <name evidence="16" type="primary">LOC110973606</name>
</gene>
<dbReference type="GO" id="GO:0005789">
    <property type="term" value="C:endoplasmic reticulum membrane"/>
    <property type="evidence" value="ECO:0007669"/>
    <property type="project" value="UniProtKB-SubCell"/>
</dbReference>
<evidence type="ECO:0000256" key="4">
    <source>
        <dbReference type="ARBA" id="ARBA00022679"/>
    </source>
</evidence>
<dbReference type="Pfam" id="PF17039">
    <property type="entry name" value="Glyco_tran_10_N"/>
    <property type="match status" value="1"/>
</dbReference>
<proteinExistence type="inferred from homology"/>
<keyword evidence="5 12" id="KW-0812">Transmembrane</keyword>
<reference evidence="16" key="1">
    <citation type="submission" date="2025-08" db="UniProtKB">
        <authorList>
            <consortium name="RefSeq"/>
        </authorList>
    </citation>
    <scope>IDENTIFICATION</scope>
</reference>
<dbReference type="EC" id="2.4.1.-" evidence="11"/>
<evidence type="ECO:0000313" key="16">
    <source>
        <dbReference type="RefSeq" id="XP_022080224.1"/>
    </source>
</evidence>
<evidence type="ECO:0000259" key="14">
    <source>
        <dbReference type="Pfam" id="PF17039"/>
    </source>
</evidence>
<dbReference type="AlphaFoldDB" id="A0A8B7XHF4"/>
<dbReference type="KEGG" id="aplc:110973606"/>
<dbReference type="GO" id="GO:0000139">
    <property type="term" value="C:Golgi membrane"/>
    <property type="evidence" value="ECO:0007669"/>
    <property type="project" value="InterPro"/>
</dbReference>
<dbReference type="InterPro" id="IPR017176">
    <property type="entry name" value="Alpha-1_3-FUT_met"/>
</dbReference>
<dbReference type="PANTHER" id="PTHR11929:SF194">
    <property type="entry name" value="ALPHA-(1,3)-FUCOSYLTRANSFERASE 10"/>
    <property type="match status" value="1"/>
</dbReference>
<evidence type="ECO:0000256" key="5">
    <source>
        <dbReference type="ARBA" id="ARBA00022692"/>
    </source>
</evidence>
<keyword evidence="15" id="KW-1185">Reference proteome</keyword>
<evidence type="ECO:0000256" key="3">
    <source>
        <dbReference type="ARBA" id="ARBA00022676"/>
    </source>
</evidence>
<evidence type="ECO:0000256" key="12">
    <source>
        <dbReference type="RuleBase" id="RU003832"/>
    </source>
</evidence>
<dbReference type="Pfam" id="PF00852">
    <property type="entry name" value="Glyco_transf_10"/>
    <property type="match status" value="1"/>
</dbReference>